<dbReference type="SMART" id="SM00237">
    <property type="entry name" value="Calx_beta"/>
    <property type="match status" value="5"/>
</dbReference>
<keyword evidence="2" id="KW-0677">Repeat</keyword>
<comment type="caution">
    <text evidence="6">The sequence shown here is derived from an EMBL/GenBank/DDBJ whole genome shotgun (WGS) entry which is preliminary data.</text>
</comment>
<evidence type="ECO:0000256" key="4">
    <source>
        <dbReference type="ARBA" id="ARBA00023065"/>
    </source>
</evidence>
<dbReference type="InterPro" id="IPR038081">
    <property type="entry name" value="CalX-like_sf"/>
</dbReference>
<dbReference type="Pfam" id="PF03160">
    <property type="entry name" value="Calx-beta"/>
    <property type="match status" value="3"/>
</dbReference>
<accession>A0AA35X0J7</accession>
<feature type="domain" description="Calx-beta" evidence="5">
    <location>
        <begin position="330"/>
        <end position="430"/>
    </location>
</feature>
<reference evidence="6" key="1">
    <citation type="submission" date="2023-03" db="EMBL/GenBank/DDBJ databases">
        <authorList>
            <person name="Steffen K."/>
            <person name="Cardenas P."/>
        </authorList>
    </citation>
    <scope>NUCLEOTIDE SEQUENCE</scope>
</reference>
<dbReference type="GO" id="GO:0007154">
    <property type="term" value="P:cell communication"/>
    <property type="evidence" value="ECO:0007669"/>
    <property type="project" value="InterPro"/>
</dbReference>
<keyword evidence="4" id="KW-0813">Transport</keyword>
<dbReference type="AlphaFoldDB" id="A0AA35X0J7"/>
<evidence type="ECO:0000313" key="7">
    <source>
        <dbReference type="Proteomes" id="UP001174909"/>
    </source>
</evidence>
<evidence type="ECO:0000259" key="5">
    <source>
        <dbReference type="SMART" id="SM00237"/>
    </source>
</evidence>
<feature type="domain" description="Calx-beta" evidence="5">
    <location>
        <begin position="442"/>
        <end position="544"/>
    </location>
</feature>
<feature type="non-terminal residue" evidence="6">
    <location>
        <position position="1"/>
    </location>
</feature>
<keyword evidence="3" id="KW-0106">Calcium</keyword>
<dbReference type="Gene3D" id="2.60.40.2030">
    <property type="match status" value="7"/>
</dbReference>
<dbReference type="PANTHER" id="PTHR11878:SF65">
    <property type="entry name" value="NA_CA-EXCHANGE PROTEIN, ISOFORM G"/>
    <property type="match status" value="1"/>
</dbReference>
<keyword evidence="1" id="KW-0732">Signal</keyword>
<dbReference type="InterPro" id="IPR051171">
    <property type="entry name" value="CaCA"/>
</dbReference>
<feature type="domain" description="Calx-beta" evidence="5">
    <location>
        <begin position="57"/>
        <end position="156"/>
    </location>
</feature>
<dbReference type="Proteomes" id="UP001174909">
    <property type="component" value="Unassembled WGS sequence"/>
</dbReference>
<sequence length="730" mass="78725">GSDYVALRLSITFAANEDRVCFNVTILDDRLSEGVENFVARISSVPSGVDIGNPDTAVISIMDDETLIVEFEVSEYTVVENEGTVAVCLRTNIGNDAPINVIVSTSNVATSDGDYSGAPQVILIPVSTGPSRTCADIAITNDNTVENDEDFLVSFEIPPDTNANEGVITSTRVLIIDDDTVEVGFSPSVYSVAEDGIFVIVTVISRNPNLLEREVTVNIQTVSGTAVDGLDFVGNNEVLTFGPGDSSGSTLIFINNDNLYEGTEDFTVILTTTDSAVEIFQPVADITITDDDVRVYFESDSYVVSETDGQVNICVRREGDTSGSLTIYVATEELIPTQAQYFVIDFEAPEYTVSENGGSVSVCLRTSTGNAEPVTVVFSTRHVTTSDGDYRTISQVIIPASPGSSRVCVDIPIVDDTIVENTEDFIVTFEGPPGTSGTTTFTRVVIVDNDYAQIGFNPSVYTVSEDGAAVIIVENLTPQLERDVIVQFYTVDGSAVDGTDFVGVTESHPEVLTFSPGETLEFIIIPIVDDTIFEGSEEFKGTLTTTDAAVIITQPNATVHINENDVVRVYFENDSYSVDEENGPVIVCVVREGEIADTLTIQISTAELVPPQATAGADFLPLSGIPIQFRPDEYRVCRPISIVRDDEPEDIEDFSVIITTAPPGVLFGTPNRTIISIYDEPTVITAQVCGGVCDRLDKIEAMLQKICDKLDVQDVQLRDIVNALLIEPAK</sequence>
<dbReference type="InterPro" id="IPR003644">
    <property type="entry name" value="Calx_beta"/>
</dbReference>
<evidence type="ECO:0000256" key="3">
    <source>
        <dbReference type="ARBA" id="ARBA00022837"/>
    </source>
</evidence>
<dbReference type="SUPFAM" id="SSF141072">
    <property type="entry name" value="CalX-like"/>
    <property type="match status" value="7"/>
</dbReference>
<keyword evidence="7" id="KW-1185">Reference proteome</keyword>
<evidence type="ECO:0000256" key="1">
    <source>
        <dbReference type="ARBA" id="ARBA00022729"/>
    </source>
</evidence>
<dbReference type="EMBL" id="CASHTH010002677">
    <property type="protein sequence ID" value="CAI8033565.1"/>
    <property type="molecule type" value="Genomic_DNA"/>
</dbReference>
<evidence type="ECO:0000256" key="2">
    <source>
        <dbReference type="ARBA" id="ARBA00022737"/>
    </source>
</evidence>
<feature type="domain" description="Calx-beta" evidence="5">
    <location>
        <begin position="557"/>
        <end position="659"/>
    </location>
</feature>
<dbReference type="GO" id="GO:0030001">
    <property type="term" value="P:metal ion transport"/>
    <property type="evidence" value="ECO:0007669"/>
    <property type="project" value="TreeGrafter"/>
</dbReference>
<feature type="domain" description="Calx-beta" evidence="5">
    <location>
        <begin position="171"/>
        <end position="271"/>
    </location>
</feature>
<organism evidence="6 7">
    <name type="scientific">Geodia barretti</name>
    <name type="common">Barrett's horny sponge</name>
    <dbReference type="NCBI Taxonomy" id="519541"/>
    <lineage>
        <taxon>Eukaryota</taxon>
        <taxon>Metazoa</taxon>
        <taxon>Porifera</taxon>
        <taxon>Demospongiae</taxon>
        <taxon>Heteroscleromorpha</taxon>
        <taxon>Tetractinellida</taxon>
        <taxon>Astrophorina</taxon>
        <taxon>Geodiidae</taxon>
        <taxon>Geodia</taxon>
    </lineage>
</organism>
<evidence type="ECO:0000313" key="6">
    <source>
        <dbReference type="EMBL" id="CAI8033565.1"/>
    </source>
</evidence>
<gene>
    <name evidence="6" type="ORF">GBAR_LOCUS18931</name>
</gene>
<proteinExistence type="predicted"/>
<protein>
    <submittedName>
        <fullName evidence="6">FRAS1-related extracellular matrix protein 2</fullName>
    </submittedName>
</protein>
<dbReference type="PANTHER" id="PTHR11878">
    <property type="entry name" value="SODIUM/CALCIUM EXCHANGER"/>
    <property type="match status" value="1"/>
</dbReference>
<keyword evidence="4" id="KW-0406">Ion transport</keyword>
<name>A0AA35X0J7_GEOBA</name>
<dbReference type="GO" id="GO:0016020">
    <property type="term" value="C:membrane"/>
    <property type="evidence" value="ECO:0007669"/>
    <property type="project" value="InterPro"/>
</dbReference>